<keyword evidence="3" id="KW-1185">Reference proteome</keyword>
<feature type="region of interest" description="Disordered" evidence="1">
    <location>
        <begin position="63"/>
        <end position="90"/>
    </location>
</feature>
<accession>A0A1E7F5H2</accession>
<dbReference type="AlphaFoldDB" id="A0A1E7F5H2"/>
<dbReference type="InParanoid" id="A0A1E7F5H2"/>
<sequence>MIGGGPLFSLRMRGMLCPCCENSENKSARQSLNDFNRYGLSVSWHTASRRNSTAAGFIQSMFGRSNSNSSGGSSSSNEKPPTPAQLKICDGTKDSINYGEPFPELQICPTPRKASIDTDATINNDNNNNNNNNNSNGPLQQSAAMSFQLDIPLHHIMRIESIDTTMIVIYTKDVNTIDDRKAGTEKEAARVSFSSSDGRDAASLDLKVLIEWNKHRQPDVEEDLPATGIRQRAQKAAHFAKREIEMREKKRDREKRKAGHMQNMESGGLKYTAMAMANQGIS</sequence>
<evidence type="ECO:0000313" key="3">
    <source>
        <dbReference type="Proteomes" id="UP000095751"/>
    </source>
</evidence>
<dbReference type="Proteomes" id="UP000095751">
    <property type="component" value="Unassembled WGS sequence"/>
</dbReference>
<evidence type="ECO:0000313" key="2">
    <source>
        <dbReference type="EMBL" id="OEU13379.1"/>
    </source>
</evidence>
<feature type="compositionally biased region" description="Low complexity" evidence="1">
    <location>
        <begin position="65"/>
        <end position="77"/>
    </location>
</feature>
<evidence type="ECO:0000256" key="1">
    <source>
        <dbReference type="SAM" id="MobiDB-lite"/>
    </source>
</evidence>
<dbReference type="KEGG" id="fcy:FRACYDRAFT_241715"/>
<dbReference type="OrthoDB" id="42805at2759"/>
<gene>
    <name evidence="2" type="ORF">FRACYDRAFT_241715</name>
</gene>
<feature type="compositionally biased region" description="Low complexity" evidence="1">
    <location>
        <begin position="123"/>
        <end position="136"/>
    </location>
</feature>
<feature type="region of interest" description="Disordered" evidence="1">
    <location>
        <begin position="116"/>
        <end position="140"/>
    </location>
</feature>
<name>A0A1E7F5H2_9STRA</name>
<proteinExistence type="predicted"/>
<reference evidence="2 3" key="1">
    <citation type="submission" date="2016-09" db="EMBL/GenBank/DDBJ databases">
        <title>Extensive genetic diversity and differential bi-allelic expression allows diatom success in the polar Southern Ocean.</title>
        <authorList>
            <consortium name="DOE Joint Genome Institute"/>
            <person name="Mock T."/>
            <person name="Otillar R.P."/>
            <person name="Strauss J."/>
            <person name="Dupont C."/>
            <person name="Frickenhaus S."/>
            <person name="Maumus F."/>
            <person name="Mcmullan M."/>
            <person name="Sanges R."/>
            <person name="Schmutz J."/>
            <person name="Toseland A."/>
            <person name="Valas R."/>
            <person name="Veluchamy A."/>
            <person name="Ward B.J."/>
            <person name="Allen A."/>
            <person name="Barry K."/>
            <person name="Falciatore A."/>
            <person name="Ferrante M."/>
            <person name="Fortunato A.E."/>
            <person name="Gloeckner G."/>
            <person name="Gruber A."/>
            <person name="Hipkin R."/>
            <person name="Janech M."/>
            <person name="Kroth P."/>
            <person name="Leese F."/>
            <person name="Lindquist E."/>
            <person name="Lyon B.R."/>
            <person name="Martin J."/>
            <person name="Mayer C."/>
            <person name="Parker M."/>
            <person name="Quesneville H."/>
            <person name="Raymond J."/>
            <person name="Uhlig C."/>
            <person name="Valentin K.U."/>
            <person name="Worden A.Z."/>
            <person name="Armbrust E.V."/>
            <person name="Bowler C."/>
            <person name="Green B."/>
            <person name="Moulton V."/>
            <person name="Van Oosterhout C."/>
            <person name="Grigoriev I."/>
        </authorList>
    </citation>
    <scope>NUCLEOTIDE SEQUENCE [LARGE SCALE GENOMIC DNA]</scope>
    <source>
        <strain evidence="2 3">CCMP1102</strain>
    </source>
</reference>
<dbReference type="EMBL" id="KV784361">
    <property type="protein sequence ID" value="OEU13379.1"/>
    <property type="molecule type" value="Genomic_DNA"/>
</dbReference>
<organism evidence="2 3">
    <name type="scientific">Fragilariopsis cylindrus CCMP1102</name>
    <dbReference type="NCBI Taxonomy" id="635003"/>
    <lineage>
        <taxon>Eukaryota</taxon>
        <taxon>Sar</taxon>
        <taxon>Stramenopiles</taxon>
        <taxon>Ochrophyta</taxon>
        <taxon>Bacillariophyta</taxon>
        <taxon>Bacillariophyceae</taxon>
        <taxon>Bacillariophycidae</taxon>
        <taxon>Bacillariales</taxon>
        <taxon>Bacillariaceae</taxon>
        <taxon>Fragilariopsis</taxon>
    </lineage>
</organism>
<protein>
    <submittedName>
        <fullName evidence="2">Uncharacterized protein</fullName>
    </submittedName>
</protein>